<feature type="compositionally biased region" description="Polar residues" evidence="1">
    <location>
        <begin position="440"/>
        <end position="450"/>
    </location>
</feature>
<feature type="compositionally biased region" description="Basic and acidic residues" evidence="1">
    <location>
        <begin position="320"/>
        <end position="343"/>
    </location>
</feature>
<feature type="region of interest" description="Disordered" evidence="1">
    <location>
        <begin position="275"/>
        <end position="400"/>
    </location>
</feature>
<feature type="compositionally biased region" description="Basic and acidic residues" evidence="1">
    <location>
        <begin position="597"/>
        <end position="609"/>
    </location>
</feature>
<evidence type="ECO:0000313" key="4">
    <source>
        <dbReference type="Proteomes" id="UP000785200"/>
    </source>
</evidence>
<feature type="region of interest" description="Disordered" evidence="1">
    <location>
        <begin position="419"/>
        <end position="481"/>
    </location>
</feature>
<feature type="region of interest" description="Disordered" evidence="1">
    <location>
        <begin position="1"/>
        <end position="40"/>
    </location>
</feature>
<protein>
    <recommendedName>
        <fullName evidence="2">Gag1-like clamp domain-containing protein</fullName>
    </recommendedName>
</protein>
<feature type="domain" description="Gag1-like clamp" evidence="2">
    <location>
        <begin position="372"/>
        <end position="529"/>
    </location>
</feature>
<dbReference type="OrthoDB" id="5422958at2759"/>
<feature type="compositionally biased region" description="Acidic residues" evidence="1">
    <location>
        <begin position="453"/>
        <end position="467"/>
    </location>
</feature>
<reference evidence="3" key="1">
    <citation type="submission" date="2019-07" db="EMBL/GenBank/DDBJ databases">
        <title>Hyphodiscus hymeniophilus genome sequencing and assembly.</title>
        <authorList>
            <person name="Kramer G."/>
            <person name="Nodwell J."/>
        </authorList>
    </citation>
    <scope>NUCLEOTIDE SEQUENCE</scope>
    <source>
        <strain evidence="3">ATCC 34498</strain>
    </source>
</reference>
<dbReference type="InterPro" id="IPR053274">
    <property type="entry name" value="Fluconazole_resistance"/>
</dbReference>
<dbReference type="Pfam" id="PF13259">
    <property type="entry name" value="clamp_Gag1-like"/>
    <property type="match status" value="1"/>
</dbReference>
<organism evidence="3 4">
    <name type="scientific">Hyphodiscus hymeniophilus</name>
    <dbReference type="NCBI Taxonomy" id="353542"/>
    <lineage>
        <taxon>Eukaryota</taxon>
        <taxon>Fungi</taxon>
        <taxon>Dikarya</taxon>
        <taxon>Ascomycota</taxon>
        <taxon>Pezizomycotina</taxon>
        <taxon>Leotiomycetes</taxon>
        <taxon>Helotiales</taxon>
        <taxon>Hyphodiscaceae</taxon>
        <taxon>Hyphodiscus</taxon>
    </lineage>
</organism>
<feature type="compositionally biased region" description="Basic and acidic residues" evidence="1">
    <location>
        <begin position="27"/>
        <end position="37"/>
    </location>
</feature>
<feature type="region of interest" description="Disordered" evidence="1">
    <location>
        <begin position="551"/>
        <end position="628"/>
    </location>
</feature>
<feature type="compositionally biased region" description="Basic and acidic residues" evidence="1">
    <location>
        <begin position="301"/>
        <end position="312"/>
    </location>
</feature>
<name>A0A9P6VE51_9HELO</name>
<feature type="compositionally biased region" description="Basic and acidic residues" evidence="1">
    <location>
        <begin position="554"/>
        <end position="583"/>
    </location>
</feature>
<dbReference type="PANTHER" id="PTHR28065">
    <property type="entry name" value="FREQUENIN"/>
    <property type="match status" value="1"/>
</dbReference>
<proteinExistence type="predicted"/>
<evidence type="ECO:0000313" key="3">
    <source>
        <dbReference type="EMBL" id="KAG0646188.1"/>
    </source>
</evidence>
<keyword evidence="4" id="KW-1185">Reference proteome</keyword>
<gene>
    <name evidence="3" type="ORF">D0Z07_8100</name>
</gene>
<evidence type="ECO:0000259" key="2">
    <source>
        <dbReference type="Pfam" id="PF13259"/>
    </source>
</evidence>
<dbReference type="InterPro" id="IPR025124">
    <property type="entry name" value="Gag1-like_clamp"/>
</dbReference>
<sequence length="628" mass="69230">MAPDHSAAGPGAAESQIGRGQGAHDMLQIDREEREAIPRGATEAIEAASSLDLESPIIDTTSSAPQEVKQPILQHSSHDGFADQELGESYVTTAAHDAVKPVVGSVNHEPDSGKTPRNESTECVSAWHEKKHELISFSIAALSSTSIVPPSQVLRDTTPPHTSPSPASNGSTVKISASTAASHTQFETSLFKTLSSQQISSGGGAGAPTKPHEGNMLFSYRAPGPAINAHRRRQYANTSALTDYEAELTGKDRAKQKEAVRKLLSEKVRDDWKWVWPRPQSQTDDEVEPQTPPESDVVADIEPKIEPEDDARLSPVQAVKTHESQKTSGEEEYDEQWKERDEWLSNGSESEDLAPVGGRRTKRTQSGTKDNPFRFETPDGIGETVRNSLSERKRRRKKRLAEELAWNNGVKCFTERRDTWTGARRMSRSSPTKDLRKYTSHSSQDGSSTAMDPETEDDGDDDWEADTEVPIAPPLIPPENAMRASITPTAYNTIYDKVILQNLTPSCPINLKDITRSCVQGWKRDGEWPPKASIPDTLGGRRRRKSLASLFGLEKTKSKEDKEKVDKERAEKEAHKDSDDHKPGAFKKFTRKFLLMGKDKDHEHSKEHGNISAGSNGRKESVGEGPAT</sequence>
<dbReference type="EMBL" id="VNKQ01000016">
    <property type="protein sequence ID" value="KAG0646188.1"/>
    <property type="molecule type" value="Genomic_DNA"/>
</dbReference>
<dbReference type="Proteomes" id="UP000785200">
    <property type="component" value="Unassembled WGS sequence"/>
</dbReference>
<evidence type="ECO:0000256" key="1">
    <source>
        <dbReference type="SAM" id="MobiDB-lite"/>
    </source>
</evidence>
<dbReference type="AlphaFoldDB" id="A0A9P6VE51"/>
<accession>A0A9P6VE51</accession>
<comment type="caution">
    <text evidence="3">The sequence shown here is derived from an EMBL/GenBank/DDBJ whole genome shotgun (WGS) entry which is preliminary data.</text>
</comment>
<dbReference type="PANTHER" id="PTHR28065:SF1">
    <property type="entry name" value="DUF4050 DOMAIN-CONTAINING PROTEIN"/>
    <property type="match status" value="1"/>
</dbReference>